<keyword evidence="4" id="KW-1185">Reference proteome</keyword>
<dbReference type="AlphaFoldDB" id="A0A090QJA8"/>
<evidence type="ECO:0000313" key="1">
    <source>
        <dbReference type="EMBL" id="GAL02343.1"/>
    </source>
</evidence>
<name>A0A090QJA8_9GAMM</name>
<evidence type="ECO:0000313" key="4">
    <source>
        <dbReference type="Proteomes" id="UP000036426"/>
    </source>
</evidence>
<protein>
    <submittedName>
        <fullName evidence="1">Nucleoprotein/polynucleotide-associated enzyme</fullName>
    </submittedName>
</protein>
<evidence type="ECO:0000313" key="3">
    <source>
        <dbReference type="Proteomes" id="UP000029227"/>
    </source>
</evidence>
<dbReference type="Proteomes" id="UP000036426">
    <property type="component" value="Unassembled WGS sequence"/>
</dbReference>
<dbReference type="RefSeq" id="WP_047873097.1">
    <property type="nucleotide sequence ID" value="NZ_BMYC01000001.1"/>
</dbReference>
<proteinExistence type="predicted"/>
<dbReference type="OrthoDB" id="5294470at2"/>
<accession>A0A090QJA8</accession>
<organism evidence="1 3">
    <name type="scientific">Photobacterium aphoticum</name>
    <dbReference type="NCBI Taxonomy" id="754436"/>
    <lineage>
        <taxon>Bacteria</taxon>
        <taxon>Pseudomonadati</taxon>
        <taxon>Pseudomonadota</taxon>
        <taxon>Gammaproteobacteria</taxon>
        <taxon>Vibrionales</taxon>
        <taxon>Vibrionaceae</taxon>
        <taxon>Photobacterium</taxon>
    </lineage>
</organism>
<comment type="caution">
    <text evidence="1">The sequence shown here is derived from an EMBL/GenBank/DDBJ whole genome shotgun (WGS) entry which is preliminary data.</text>
</comment>
<dbReference type="eggNOG" id="COG3122">
    <property type="taxonomic scope" value="Bacteria"/>
</dbReference>
<gene>
    <name evidence="2" type="ORF">ABT58_04060</name>
    <name evidence="1" type="ORF">JCM19237_5236</name>
</gene>
<dbReference type="InterPro" id="IPR018636">
    <property type="entry name" value="DUF2058"/>
</dbReference>
<dbReference type="Proteomes" id="UP000029227">
    <property type="component" value="Unassembled WGS sequence"/>
</dbReference>
<dbReference type="PATRIC" id="fig|754436.4.peg.863"/>
<dbReference type="EMBL" id="BBMN01000001">
    <property type="protein sequence ID" value="GAL02343.1"/>
    <property type="molecule type" value="Genomic_DNA"/>
</dbReference>
<dbReference type="Pfam" id="PF09831">
    <property type="entry name" value="DUF2058"/>
    <property type="match status" value="1"/>
</dbReference>
<dbReference type="STRING" id="754436.JCM19237_5236"/>
<sequence>MAKLSLQEQLLQAGLIDKKKLKKAGKSTKKSRTLRKEAKAAVEANKASQLAQDQELNRQKQAEAEKKAIASQVKQLIEMNKVDNTDGDIGYNFTDGALVKKLYVDKKTQDQLVSGRLAIARLGESYVIIPGVVADKISQRDETSVVLNNVVSEQEIDEDDPYAAFQIPDDLMW</sequence>
<reference evidence="2 4" key="2">
    <citation type="submission" date="2015-05" db="EMBL/GenBank/DDBJ databases">
        <title>Photobacterium galathea sp. nov.</title>
        <authorList>
            <person name="Machado H."/>
            <person name="Gram L."/>
        </authorList>
    </citation>
    <scope>NUCLEOTIDE SEQUENCE [LARGE SCALE GENOMIC DNA]</scope>
    <source>
        <strain evidence="2 4">DSM 25995</strain>
    </source>
</reference>
<evidence type="ECO:0000313" key="2">
    <source>
        <dbReference type="EMBL" id="KLV01645.1"/>
    </source>
</evidence>
<reference evidence="1 3" key="1">
    <citation type="journal article" date="2014" name="Genome Announc.">
        <title>Draft Genome Sequences of Two Vibrionaceae Species, Vibrio ponticus C121 and Photobacterium aphoticum C119, Isolated as Coral Reef Microbiota.</title>
        <authorList>
            <person name="Al-saari N."/>
            <person name="Meirelles P.M."/>
            <person name="Mino S."/>
            <person name="Suda W."/>
            <person name="Oshima K."/>
            <person name="Hattori M."/>
            <person name="Ohkuma M."/>
            <person name="Thompson F.L."/>
            <person name="Gomez-Gil B."/>
            <person name="Sawabe T."/>
            <person name="Sawabe T."/>
        </authorList>
    </citation>
    <scope>NUCLEOTIDE SEQUENCE [LARGE SCALE GENOMIC DNA]</scope>
    <source>
        <strain evidence="1 3">JCM 19237</strain>
    </source>
</reference>
<dbReference type="EMBL" id="LDOV01000010">
    <property type="protein sequence ID" value="KLV01645.1"/>
    <property type="molecule type" value="Genomic_DNA"/>
</dbReference>